<keyword evidence="1" id="KW-0812">Transmembrane</keyword>
<evidence type="ECO:0000313" key="4">
    <source>
        <dbReference type="Proteomes" id="UP000727654"/>
    </source>
</evidence>
<proteinExistence type="predicted"/>
<organism evidence="3 4">
    <name type="scientific">Cupriavidus laharis</name>
    <dbReference type="NCBI Taxonomy" id="151654"/>
    <lineage>
        <taxon>Bacteria</taxon>
        <taxon>Pseudomonadati</taxon>
        <taxon>Pseudomonadota</taxon>
        <taxon>Betaproteobacteria</taxon>
        <taxon>Burkholderiales</taxon>
        <taxon>Burkholderiaceae</taxon>
        <taxon>Cupriavidus</taxon>
    </lineage>
</organism>
<comment type="caution">
    <text evidence="3">The sequence shown here is derived from an EMBL/GenBank/DDBJ whole genome shotgun (WGS) entry which is preliminary data.</text>
</comment>
<accession>A0ABN7Z6J8</accession>
<sequence>MKKNDLMLAIAETGYNVYFGAQKHFATYHVVEKFPGWISLISFAISLYALFVTELNNNYISALMLCLGVSTMYASGYNHEKEKYNQCGVALTELTHRLRALYYDCKGKNDTDDLTSIEADWKIIQGDALKTGITKQIFGSNWLAHYYLFWQCQIDWIDEQKKFRFLRDKVPLSFFLVVLIVLGVGAWHLAPYSFKAAVACLNQLQK</sequence>
<feature type="transmembrane region" description="Helical" evidence="1">
    <location>
        <begin position="170"/>
        <end position="189"/>
    </location>
</feature>
<evidence type="ECO:0000259" key="2">
    <source>
        <dbReference type="Pfam" id="PF18169"/>
    </source>
</evidence>
<evidence type="ECO:0000256" key="1">
    <source>
        <dbReference type="SAM" id="Phobius"/>
    </source>
</evidence>
<keyword evidence="1" id="KW-0472">Membrane</keyword>
<dbReference type="EMBL" id="CAJZAI010000011">
    <property type="protein sequence ID" value="CAG9179684.1"/>
    <property type="molecule type" value="Genomic_DNA"/>
</dbReference>
<dbReference type="Pfam" id="PF18169">
    <property type="entry name" value="SLATT_6"/>
    <property type="match status" value="1"/>
</dbReference>
<dbReference type="NCBIfam" id="NF033630">
    <property type="entry name" value="SLATT_6"/>
    <property type="match status" value="1"/>
</dbReference>
<reference evidence="3 4" key="1">
    <citation type="submission" date="2021-08" db="EMBL/GenBank/DDBJ databases">
        <authorList>
            <person name="Peeters C."/>
        </authorList>
    </citation>
    <scope>NUCLEOTIDE SEQUENCE [LARGE SCALE GENOMIC DNA]</scope>
    <source>
        <strain evidence="3 4">LMG 23992</strain>
    </source>
</reference>
<evidence type="ECO:0000313" key="3">
    <source>
        <dbReference type="EMBL" id="CAG9179684.1"/>
    </source>
</evidence>
<dbReference type="InterPro" id="IPR041119">
    <property type="entry name" value="SLATT_6"/>
</dbReference>
<keyword evidence="1" id="KW-1133">Transmembrane helix</keyword>
<feature type="domain" description="SMODS and SLOG-associating 2TM effector" evidence="2">
    <location>
        <begin position="1"/>
        <end position="178"/>
    </location>
</feature>
<feature type="transmembrane region" description="Helical" evidence="1">
    <location>
        <begin position="34"/>
        <end position="53"/>
    </location>
</feature>
<name>A0ABN7Z6J8_9BURK</name>
<gene>
    <name evidence="3" type="ORF">LMG23992_04043</name>
</gene>
<dbReference type="RefSeq" id="WP_224081561.1">
    <property type="nucleotide sequence ID" value="NZ_CAJZAI010000011.1"/>
</dbReference>
<dbReference type="Proteomes" id="UP000727654">
    <property type="component" value="Unassembled WGS sequence"/>
</dbReference>
<feature type="transmembrane region" description="Helical" evidence="1">
    <location>
        <begin position="59"/>
        <end position="76"/>
    </location>
</feature>
<keyword evidence="4" id="KW-1185">Reference proteome</keyword>
<protein>
    <recommendedName>
        <fullName evidence="2">SMODS and SLOG-associating 2TM effector domain-containing protein</fullName>
    </recommendedName>
</protein>